<dbReference type="RefSeq" id="WP_121765109.1">
    <property type="nucleotide sequence ID" value="NZ_CAQGRM010000003.1"/>
</dbReference>
<organism evidence="1 2">
    <name type="scientific">Bacteroides acidifaciens</name>
    <dbReference type="NCBI Taxonomy" id="85831"/>
    <lineage>
        <taxon>Bacteria</taxon>
        <taxon>Pseudomonadati</taxon>
        <taxon>Bacteroidota</taxon>
        <taxon>Bacteroidia</taxon>
        <taxon>Bacteroidales</taxon>
        <taxon>Bacteroidaceae</taxon>
        <taxon>Bacteroides</taxon>
    </lineage>
</organism>
<gene>
    <name evidence="1" type="ORF">D7Y07_00875</name>
</gene>
<dbReference type="InterPro" id="IPR021958">
    <property type="entry name" value="DUF3575"/>
</dbReference>
<name>A0A3L7ZBH8_9BACE</name>
<evidence type="ECO:0000313" key="2">
    <source>
        <dbReference type="Proteomes" id="UP000267159"/>
    </source>
</evidence>
<dbReference type="STRING" id="1235814.GCA_000613385_03226"/>
<dbReference type="SUPFAM" id="SSF103088">
    <property type="entry name" value="OmpA-like"/>
    <property type="match status" value="1"/>
</dbReference>
<dbReference type="AlphaFoldDB" id="A0A3L7ZBH8"/>
<sequence>MEYRILLLIVSMLFTGTVMAEGTLNKDTISVRVYFRQGYSILESAYRNNGTRLEMFAAQFRALQADQTIRLRYIHIDVGTSPEGSSSLNRRLSDKRAIQIMDYLHNHTSLPDSLMKFNSHGINWEGLKKLVSASDMSYKDEVLEILHTMPKQVLCNSGIEDECKQQLKTQHGGQPYKYMYRHFFPELRSANVNIYCEFERLPKLERPIAIANHPAPKVETLPMSLESTHTAPVSAPRKPFCMVLKTNMLYDALLIPNIGAELHIGQGWSVGCNWMYSWWKNDTRHNYWRIYGGELGIRKYIGRRATKNPLTGHHLGIYSQILTYDFETGGRGYMAGTPGGTLLDKANYTVGLEYGYSLPVNRKLSIDFTLGAGYMTGQYHEYLPLDGCNVWQSTKQRRWFGPTKAEISLVWFVGRNSCNGKGGKR</sequence>
<dbReference type="Pfam" id="PF12099">
    <property type="entry name" value="DUF3575"/>
    <property type="match status" value="1"/>
</dbReference>
<reference evidence="1 2" key="1">
    <citation type="submission" date="2018-09" db="EMBL/GenBank/DDBJ databases">
        <title>Murine metabolic-syndrome-specific gut microbial biobank.</title>
        <authorList>
            <person name="Liu C."/>
        </authorList>
    </citation>
    <scope>NUCLEOTIDE SEQUENCE [LARGE SCALE GENOMIC DNA]</scope>
    <source>
        <strain evidence="1 2">0.1X-D8-26</strain>
    </source>
</reference>
<proteinExistence type="predicted"/>
<comment type="caution">
    <text evidence="1">The sequence shown here is derived from an EMBL/GenBank/DDBJ whole genome shotgun (WGS) entry which is preliminary data.</text>
</comment>
<accession>A0A3L7ZBH8</accession>
<protein>
    <submittedName>
        <fullName evidence="1">DUF3575 domain-containing protein</fullName>
    </submittedName>
</protein>
<dbReference type="EMBL" id="RAZM01000001">
    <property type="protein sequence ID" value="RLT81947.1"/>
    <property type="molecule type" value="Genomic_DNA"/>
</dbReference>
<dbReference type="Proteomes" id="UP000267159">
    <property type="component" value="Unassembled WGS sequence"/>
</dbReference>
<dbReference type="Gene3D" id="3.30.1330.60">
    <property type="entry name" value="OmpA-like domain"/>
    <property type="match status" value="1"/>
</dbReference>
<evidence type="ECO:0000313" key="1">
    <source>
        <dbReference type="EMBL" id="RLT81947.1"/>
    </source>
</evidence>
<dbReference type="InterPro" id="IPR036737">
    <property type="entry name" value="OmpA-like_sf"/>
</dbReference>